<accession>A0AA85KIF3</accession>
<dbReference type="Gene3D" id="3.90.70.80">
    <property type="match status" value="1"/>
</dbReference>
<protein>
    <recommendedName>
        <fullName evidence="2">OTU domain-containing protein</fullName>
    </recommendedName>
</protein>
<organism evidence="3 4">
    <name type="scientific">Trichobilharzia regenti</name>
    <name type="common">Nasal bird schistosome</name>
    <dbReference type="NCBI Taxonomy" id="157069"/>
    <lineage>
        <taxon>Eukaryota</taxon>
        <taxon>Metazoa</taxon>
        <taxon>Spiralia</taxon>
        <taxon>Lophotrochozoa</taxon>
        <taxon>Platyhelminthes</taxon>
        <taxon>Trematoda</taxon>
        <taxon>Digenea</taxon>
        <taxon>Strigeidida</taxon>
        <taxon>Schistosomatoidea</taxon>
        <taxon>Schistosomatidae</taxon>
        <taxon>Trichobilharzia</taxon>
    </lineage>
</organism>
<dbReference type="PANTHER" id="PTHR12419">
    <property type="entry name" value="OTU DOMAIN CONTAINING PROTEIN"/>
    <property type="match status" value="1"/>
</dbReference>
<dbReference type="InterPro" id="IPR050704">
    <property type="entry name" value="Peptidase_C85-like"/>
</dbReference>
<dbReference type="PANTHER" id="PTHR12419:SF7">
    <property type="entry name" value="OTU DOMAIN-CONTAINING PROTEIN 3"/>
    <property type="match status" value="1"/>
</dbReference>
<keyword evidence="3" id="KW-1185">Reference proteome</keyword>
<reference evidence="4" key="2">
    <citation type="submission" date="2023-11" db="UniProtKB">
        <authorList>
            <consortium name="WormBaseParasite"/>
        </authorList>
    </citation>
    <scope>IDENTIFICATION</scope>
</reference>
<dbReference type="GO" id="GO:0004843">
    <property type="term" value="F:cysteine-type deubiquitinase activity"/>
    <property type="evidence" value="ECO:0007669"/>
    <property type="project" value="TreeGrafter"/>
</dbReference>
<proteinExistence type="predicted"/>
<feature type="compositionally biased region" description="Basic residues" evidence="1">
    <location>
        <begin position="1"/>
        <end position="15"/>
    </location>
</feature>
<dbReference type="AlphaFoldDB" id="A0AA85KIF3"/>
<dbReference type="InterPro" id="IPR038765">
    <property type="entry name" value="Papain-like_cys_pep_sf"/>
</dbReference>
<dbReference type="GO" id="GO:0016579">
    <property type="term" value="P:protein deubiquitination"/>
    <property type="evidence" value="ECO:0007669"/>
    <property type="project" value="TreeGrafter"/>
</dbReference>
<dbReference type="SUPFAM" id="SSF54001">
    <property type="entry name" value="Cysteine proteinases"/>
    <property type="match status" value="1"/>
</dbReference>
<dbReference type="Proteomes" id="UP000050795">
    <property type="component" value="Unassembled WGS sequence"/>
</dbReference>
<evidence type="ECO:0000259" key="2">
    <source>
        <dbReference type="PROSITE" id="PS50802"/>
    </source>
</evidence>
<feature type="domain" description="OTU" evidence="2">
    <location>
        <begin position="62"/>
        <end position="189"/>
    </location>
</feature>
<dbReference type="Pfam" id="PF02338">
    <property type="entry name" value="OTU"/>
    <property type="match status" value="1"/>
</dbReference>
<reference evidence="3" key="1">
    <citation type="submission" date="2022-06" db="EMBL/GenBank/DDBJ databases">
        <authorList>
            <person name="Berger JAMES D."/>
            <person name="Berger JAMES D."/>
        </authorList>
    </citation>
    <scope>NUCLEOTIDE SEQUENCE [LARGE SCALE GENOMIC DNA]</scope>
</reference>
<evidence type="ECO:0000313" key="3">
    <source>
        <dbReference type="Proteomes" id="UP000050795"/>
    </source>
</evidence>
<dbReference type="PROSITE" id="PS50802">
    <property type="entry name" value="OTU"/>
    <property type="match status" value="1"/>
</dbReference>
<name>A0AA85KIF3_TRIRE</name>
<evidence type="ECO:0000256" key="1">
    <source>
        <dbReference type="SAM" id="MobiDB-lite"/>
    </source>
</evidence>
<feature type="region of interest" description="Disordered" evidence="1">
    <location>
        <begin position="1"/>
        <end position="26"/>
    </location>
</feature>
<dbReference type="WBParaSite" id="TREG1_87980.1">
    <property type="protein sequence ID" value="TREG1_87980.1"/>
    <property type="gene ID" value="TREG1_87980"/>
</dbReference>
<evidence type="ECO:0000313" key="4">
    <source>
        <dbReference type="WBParaSite" id="TREG1_87980.1"/>
    </source>
</evidence>
<sequence>MGSKSKNKGCSKKNRKNDSHSESQQLDRIAKVCCKGNNEGDYYLKNDPSAPEFREQLNKLGLDFREVPSDGNCLFSSLSDQLYGTIANHKQVREQAVLYIETHKEEFEPFFDVKDRLNNLRSLGTYGGHECIIAISRYFSVYIIIHQLKQKPWLAGIPAIDIPNAGVPTYPQLHLAYHNGEHYSSVRVFGDTSTNPTRIKICLSVENSSSTCNKKCVDYSSDDACSDDNTSVNSSKNRVKQSDKFNNCNTDFFQTFPFNRKLSKKDKRQRKRRSLEMANSDFVVKSISALHI</sequence>
<dbReference type="InterPro" id="IPR003323">
    <property type="entry name" value="OTU_dom"/>
</dbReference>